<keyword evidence="4" id="KW-1185">Reference proteome</keyword>
<dbReference type="Gene3D" id="2.60.40.10">
    <property type="entry name" value="Immunoglobulins"/>
    <property type="match status" value="1"/>
</dbReference>
<sequence length="727" mass="82278">MSKKLLFIIGLSISTATTLSAQTYPEVVFENSLLSGNYAKSLVEYSGDSWVQNVKKNLPTTDSLFFTPGNSLSLRYLSSNAGNWKVALLNDRHKINYQVQASDVLTIKMYVQTPQTKEKTLPKIQLLQNGSETNILELSPFIDDFDHDTWLNIEIPLSKFGNLKAGEAVSEVVFHQNGTDEMTHQLFLDQLEFLPKNPSRVKLSSGAILSQVSSIDKQVELQWQLPLTPSIRYIKIYRSTDNVDFKAIAIRPVFMQKCYDLVEEYNKKYYYKIAWVDYDYLESPFSSVKEVQTKPASDIELSNLIKLTNVNYFIENYDINSGLFLPNKSNKKAIVSIEESGYAILSLLVGAENNVISRQALLLRLSRMIKFLNKAQHHEGVFTAFYDGREGVPFYTDGVQMYDVKATTKLMEGLLVAREYFSKDVADEHNFREDVTKLWKRVNWQKLTSKSNPDALMDRWSAVDSTYQSKVLNGLNDGLSAYLLAMSSPTYPLTEASYLNGYAKKLPLADSLLRLSPSTVDQGAASHMNGGLIIPQVQPATPVSFEDSLIFEKHMLYGKKIAIGDLNKSLIEFYKPFLTLDPSGKYDGYVDYGELASNYILAYKRRDNELNLGSSYTDIWGVQNPSDSVGHYLVNPAIAISAVAFEQEIGQKSLRKFYDQYAKVLFTQYGFRSWIDLKNNDVSDGFNAKNQASVAVLMENAKSGLIWKLYNQIPEVNATIKKIYHKK</sequence>
<accession>A0ABV0BYW9</accession>
<feature type="domain" description="Glycoamylase-like" evidence="2">
    <location>
        <begin position="625"/>
        <end position="714"/>
    </location>
</feature>
<organism evidence="3 4">
    <name type="scientific">Sphingobacterium kitahiroshimense</name>
    <dbReference type="NCBI Taxonomy" id="470446"/>
    <lineage>
        <taxon>Bacteria</taxon>
        <taxon>Pseudomonadati</taxon>
        <taxon>Bacteroidota</taxon>
        <taxon>Sphingobacteriia</taxon>
        <taxon>Sphingobacteriales</taxon>
        <taxon>Sphingobacteriaceae</taxon>
        <taxon>Sphingobacterium</taxon>
    </lineage>
</organism>
<feature type="chain" id="PRO_5047496943" evidence="1">
    <location>
        <begin position="22"/>
        <end position="727"/>
    </location>
</feature>
<comment type="caution">
    <text evidence="3">The sequence shown here is derived from an EMBL/GenBank/DDBJ whole genome shotgun (WGS) entry which is preliminary data.</text>
</comment>
<protein>
    <submittedName>
        <fullName evidence="3">Glucoamylase family protein</fullName>
    </submittedName>
</protein>
<evidence type="ECO:0000259" key="2">
    <source>
        <dbReference type="Pfam" id="PF10091"/>
    </source>
</evidence>
<dbReference type="Pfam" id="PF10091">
    <property type="entry name" value="Glycoamylase"/>
    <property type="match status" value="1"/>
</dbReference>
<name>A0ABV0BYW9_9SPHI</name>
<gene>
    <name evidence="3" type="ORF">ABE541_15580</name>
</gene>
<dbReference type="RefSeq" id="WP_183912808.1">
    <property type="nucleotide sequence ID" value="NZ_JBDJNQ010000007.1"/>
</dbReference>
<feature type="signal peptide" evidence="1">
    <location>
        <begin position="1"/>
        <end position="21"/>
    </location>
</feature>
<evidence type="ECO:0000313" key="3">
    <source>
        <dbReference type="EMBL" id="MEN5378684.1"/>
    </source>
</evidence>
<evidence type="ECO:0000256" key="1">
    <source>
        <dbReference type="SAM" id="SignalP"/>
    </source>
</evidence>
<proteinExistence type="predicted"/>
<reference evidence="3 4" key="1">
    <citation type="submission" date="2024-04" db="EMBL/GenBank/DDBJ databases">
        <title>WGS of bacteria from Torrens River.</title>
        <authorList>
            <person name="Wyrsch E.R."/>
            <person name="Drigo B."/>
        </authorList>
    </citation>
    <scope>NUCLEOTIDE SEQUENCE [LARGE SCALE GENOMIC DNA]</scope>
    <source>
        <strain evidence="3 4">TWI391</strain>
    </source>
</reference>
<dbReference type="Proteomes" id="UP001409291">
    <property type="component" value="Unassembled WGS sequence"/>
</dbReference>
<dbReference type="InterPro" id="IPR019282">
    <property type="entry name" value="Glycoamylase-like_cons_dom"/>
</dbReference>
<dbReference type="InterPro" id="IPR013783">
    <property type="entry name" value="Ig-like_fold"/>
</dbReference>
<evidence type="ECO:0000313" key="4">
    <source>
        <dbReference type="Proteomes" id="UP001409291"/>
    </source>
</evidence>
<dbReference type="Gene3D" id="1.50.10.140">
    <property type="match status" value="1"/>
</dbReference>
<keyword evidence="1" id="KW-0732">Signal</keyword>
<dbReference type="EMBL" id="JBDJNQ010000007">
    <property type="protein sequence ID" value="MEN5378684.1"/>
    <property type="molecule type" value="Genomic_DNA"/>
</dbReference>